<keyword evidence="2" id="KW-0812">Transmembrane</keyword>
<dbReference type="EMBL" id="CP041046">
    <property type="protein sequence ID" value="QDE38890.1"/>
    <property type="molecule type" value="Genomic_DNA"/>
</dbReference>
<keyword evidence="2" id="KW-1133">Transmembrane helix</keyword>
<keyword evidence="4" id="KW-1185">Reference proteome</keyword>
<gene>
    <name evidence="3" type="ORF">FIV34_06595</name>
</gene>
<evidence type="ECO:0000313" key="3">
    <source>
        <dbReference type="EMBL" id="QDE38890.1"/>
    </source>
</evidence>
<keyword evidence="2" id="KW-0472">Membrane</keyword>
<protein>
    <submittedName>
        <fullName evidence="3">Uncharacterized protein</fullName>
    </submittedName>
</protein>
<proteinExistence type="predicted"/>
<reference evidence="3 4" key="1">
    <citation type="submission" date="2019-06" db="EMBL/GenBank/DDBJ databases">
        <title>A complete genome sequence for Luteibacter pinisoli MAH-14.</title>
        <authorList>
            <person name="Baltrus D.A."/>
        </authorList>
    </citation>
    <scope>NUCLEOTIDE SEQUENCE [LARGE SCALE GENOMIC DNA]</scope>
    <source>
        <strain evidence="3 4">MAH-14</strain>
    </source>
</reference>
<evidence type="ECO:0000256" key="1">
    <source>
        <dbReference type="SAM" id="MobiDB-lite"/>
    </source>
</evidence>
<dbReference type="KEGG" id="lpy:FIV34_06595"/>
<dbReference type="OrthoDB" id="6822162at2"/>
<sequence>MTLDWKRFGAGLGGLGALLLAPYLAGTTILLSLGLSLELLRFDLAWSYWLALDVPAYARYATRIRWAGWIGFALGPLAWVIVIGRPWLRDRHLQPPKKPPAFASRSALRELWPKAHPARLPADASLLIVAPDYGAAAAALLPALRDNVEPMLAVDIDGALHAMAATWRAAHCPVHQIAPLGGGTPWNPLAHLCQHHRLQRDDARQLVALWYAPDKVDVFIHSLVENAFLALLGVADDVLRNAGDVAGPAPGDVARLANLPLTRTTIDRLARIPGLRPETLDALHAWLSVDEATLAEVAQHLRAPLTLFLDPVIDRHTRGPLQPLDGTVFLHVPYARRADLAPLYDALRLQLRQERLLIVHGLDLFPSPPLMARQIATIVSLKRMLATCAPHADTFAQRFALLTWLGPGERAGADQEIDAIATFLTARGQHGKRVTGDDTRAAFRRLRAGQQVVISPRLDRPVRCKPVTAHAETRRQAPDTPQGTSVPVPKPIAALLASFAAVAVEQAVAAPAGGWFTREPPAEQQATPTKVVNLGPHRFRLPMNLFDGQNGFNPGKTEIWMAWSWPELQPLPMGVNYHDDMTMFISTIKVGVHHLDALDDAKYAHRLQAYIEPHLSDPILRQNPAENLNMRIKGAPVHGLTPYFMDFERLSAFYASLYGPGTPAAEPGGLNEDWYLRTDANGKPLTVIMCDPREIPNGTYLEGGRIVDAPVNGRRATCSHVFLLPDYKAIVRIRYQRIVLHDWRRIEDLVKHTLRQAQVSE</sequence>
<dbReference type="InterPro" id="IPR049732">
    <property type="entry name" value="Smlt3025-like"/>
</dbReference>
<evidence type="ECO:0000256" key="2">
    <source>
        <dbReference type="SAM" id="Phobius"/>
    </source>
</evidence>
<dbReference type="RefSeq" id="WP_139980848.1">
    <property type="nucleotide sequence ID" value="NZ_CP041046.1"/>
</dbReference>
<name>A0A4Y5Z0N4_9GAMM</name>
<feature type="region of interest" description="Disordered" evidence="1">
    <location>
        <begin position="467"/>
        <end position="486"/>
    </location>
</feature>
<dbReference type="CDD" id="cd20897">
    <property type="entry name" value="Smlt3025-like"/>
    <property type="match status" value="1"/>
</dbReference>
<feature type="transmembrane region" description="Helical" evidence="2">
    <location>
        <begin position="66"/>
        <end position="88"/>
    </location>
</feature>
<organism evidence="3 4">
    <name type="scientific">Luteibacter pinisoli</name>
    <dbReference type="NCBI Taxonomy" id="2589080"/>
    <lineage>
        <taxon>Bacteria</taxon>
        <taxon>Pseudomonadati</taxon>
        <taxon>Pseudomonadota</taxon>
        <taxon>Gammaproteobacteria</taxon>
        <taxon>Lysobacterales</taxon>
        <taxon>Rhodanobacteraceae</taxon>
        <taxon>Luteibacter</taxon>
    </lineage>
</organism>
<feature type="transmembrane region" description="Helical" evidence="2">
    <location>
        <begin position="12"/>
        <end position="37"/>
    </location>
</feature>
<dbReference type="Proteomes" id="UP000316093">
    <property type="component" value="Chromosome"/>
</dbReference>
<dbReference type="AlphaFoldDB" id="A0A4Y5Z0N4"/>
<evidence type="ECO:0000313" key="4">
    <source>
        <dbReference type="Proteomes" id="UP000316093"/>
    </source>
</evidence>
<accession>A0A4Y5Z0N4</accession>